<reference evidence="2 9" key="2">
    <citation type="submission" date="2018-04" db="EMBL/GenBank/DDBJ databases">
        <title>Subsurface microbial communities from deep shales in Ohio and West Virginia, USA.</title>
        <authorList>
            <person name="Wrighton K."/>
        </authorList>
    </citation>
    <scope>NUCLEOTIDE SEQUENCE [LARGE SCALE GENOMIC DNA]</scope>
    <source>
        <strain evidence="2 9">MSL28</strain>
    </source>
</reference>
<organism evidence="3 11">
    <name type="scientific">Halanaerobium congolense</name>
    <dbReference type="NCBI Taxonomy" id="54121"/>
    <lineage>
        <taxon>Bacteria</taxon>
        <taxon>Bacillati</taxon>
        <taxon>Bacillota</taxon>
        <taxon>Clostridia</taxon>
        <taxon>Halanaerobiales</taxon>
        <taxon>Halanaerobiaceae</taxon>
        <taxon>Halanaerobium</taxon>
    </lineage>
</organism>
<evidence type="ECO:0000313" key="2">
    <source>
        <dbReference type="EMBL" id="PXV64013.1"/>
    </source>
</evidence>
<evidence type="ECO:0000313" key="10">
    <source>
        <dbReference type="Proteomes" id="UP000295758"/>
    </source>
</evidence>
<evidence type="ECO:0000313" key="7">
    <source>
        <dbReference type="Proteomes" id="UP000198612"/>
    </source>
</evidence>
<dbReference type="SUPFAM" id="SSF109604">
    <property type="entry name" value="HD-domain/PDEase-like"/>
    <property type="match status" value="1"/>
</dbReference>
<evidence type="ECO:0000313" key="3">
    <source>
        <dbReference type="EMBL" id="SDC99221.1"/>
    </source>
</evidence>
<evidence type="ECO:0000313" key="11">
    <source>
        <dbReference type="Proteomes" id="UP000324896"/>
    </source>
</evidence>
<dbReference type="Proteomes" id="UP000247389">
    <property type="component" value="Unassembled WGS sequence"/>
</dbReference>
<protein>
    <recommendedName>
        <fullName evidence="1">HD domain-containing protein</fullName>
    </recommendedName>
</protein>
<dbReference type="EMBL" id="FNBJ01000004">
    <property type="protein sequence ID" value="SDE96101.1"/>
    <property type="molecule type" value="Genomic_DNA"/>
</dbReference>
<evidence type="ECO:0000313" key="6">
    <source>
        <dbReference type="EMBL" id="TDS28913.1"/>
    </source>
</evidence>
<evidence type="ECO:0000313" key="8">
    <source>
        <dbReference type="Proteomes" id="UP000199519"/>
    </source>
</evidence>
<evidence type="ECO:0000313" key="4">
    <source>
        <dbReference type="EMBL" id="SDE96101.1"/>
    </source>
</evidence>
<accession>A0A1G6R3X6</accession>
<dbReference type="CDD" id="cd00077">
    <property type="entry name" value="HDc"/>
    <property type="match status" value="1"/>
</dbReference>
<dbReference type="STRING" id="54121.SAMN04515653_11553"/>
<reference evidence="6 10" key="3">
    <citation type="submission" date="2019-03" db="EMBL/GenBank/DDBJ databases">
        <title>Deep subsurface shale carbon reservoir microbial communities from Ohio and West Virginia, USA.</title>
        <authorList>
            <person name="Wrighton K."/>
        </authorList>
    </citation>
    <scope>NUCLEOTIDE SEQUENCE [LARGE SCALE GENOMIC DNA]</scope>
    <source>
        <strain evidence="6 10">UTICA-S4D12</strain>
    </source>
</reference>
<evidence type="ECO:0000259" key="1">
    <source>
        <dbReference type="Pfam" id="PF01966"/>
    </source>
</evidence>
<reference evidence="7 8" key="1">
    <citation type="submission" date="2016-10" db="EMBL/GenBank/DDBJ databases">
        <authorList>
            <person name="Varghese N."/>
            <person name="Submissions S."/>
        </authorList>
    </citation>
    <scope>NUCLEOTIDE SEQUENCE [LARGE SCALE GENOMIC DNA]</scope>
    <source>
        <strain evidence="3 11">WG10</strain>
        <strain evidence="4 8">WG2</strain>
        <strain evidence="5 7">WG5</strain>
    </source>
</reference>
<dbReference type="OrthoDB" id="247014at2"/>
<dbReference type="InterPro" id="IPR003607">
    <property type="entry name" value="HD/PDEase_dom"/>
</dbReference>
<dbReference type="EMBL" id="QICM01000020">
    <property type="protein sequence ID" value="PXV64013.1"/>
    <property type="molecule type" value="Genomic_DNA"/>
</dbReference>
<evidence type="ECO:0000313" key="5">
    <source>
        <dbReference type="EMBL" id="SES75892.1"/>
    </source>
</evidence>
<name>A0A1G6R3X6_9FIRM</name>
<dbReference type="Pfam" id="PF01966">
    <property type="entry name" value="HD"/>
    <property type="match status" value="1"/>
</dbReference>
<gene>
    <name evidence="6" type="ORF">BY453_1193</name>
    <name evidence="2" type="ORF">C8C78_12013</name>
    <name evidence="3" type="ORF">SAMN04488597_12125</name>
    <name evidence="4" type="ORF">SAMN04488598_10442</name>
    <name evidence="5" type="ORF">SAMN04515652_10541</name>
</gene>
<proteinExistence type="predicted"/>
<dbReference type="EMBL" id="SOAA01000019">
    <property type="protein sequence ID" value="TDS28913.1"/>
    <property type="molecule type" value="Genomic_DNA"/>
</dbReference>
<keyword evidence="8" id="KW-1185">Reference proteome</keyword>
<dbReference type="Proteomes" id="UP000198612">
    <property type="component" value="Unassembled WGS sequence"/>
</dbReference>
<dbReference type="Proteomes" id="UP000199519">
    <property type="component" value="Unassembled WGS sequence"/>
</dbReference>
<dbReference type="EMBL" id="FMYT01000021">
    <property type="protein sequence ID" value="SDC99221.1"/>
    <property type="molecule type" value="Genomic_DNA"/>
</dbReference>
<dbReference type="Proteomes" id="UP000295758">
    <property type="component" value="Unassembled WGS sequence"/>
</dbReference>
<dbReference type="AlphaFoldDB" id="A0A1G6R3X6"/>
<sequence>MLTLKEIKANPDFQHMIKEANHYLSEKGYTEHGFRHVNYVSETTERILKDLGFDKKTVELGAIAGYLHDVGNMFNRKHHGISGANIVYTELRRMDVPLEDITKITTAIANHDVDIGKAVSPITAALILADKSDAHRTRVNKKDSTFIHDRVNLAIMDSTIAIDSEDETITLSIDYDSSISQVMDYFEIYLYRMEMCKEASKYLGCRFRLLINDLELLGHVNYQED</sequence>
<dbReference type="Gene3D" id="1.10.3210.10">
    <property type="entry name" value="Hypothetical protein af1432"/>
    <property type="match status" value="1"/>
</dbReference>
<dbReference type="RefSeq" id="WP_081374571.1">
    <property type="nucleotide sequence ID" value="NZ_FMYT01000021.1"/>
</dbReference>
<evidence type="ECO:0000313" key="9">
    <source>
        <dbReference type="Proteomes" id="UP000247389"/>
    </source>
</evidence>
<dbReference type="InterPro" id="IPR006674">
    <property type="entry name" value="HD_domain"/>
</dbReference>
<dbReference type="EMBL" id="FOHG01000005">
    <property type="protein sequence ID" value="SES75892.1"/>
    <property type="molecule type" value="Genomic_DNA"/>
</dbReference>
<feature type="domain" description="HD" evidence="1">
    <location>
        <begin position="34"/>
        <end position="133"/>
    </location>
</feature>
<dbReference type="Proteomes" id="UP000324896">
    <property type="component" value="Unassembled WGS sequence"/>
</dbReference>